<keyword evidence="3" id="KW-0813">Transport</keyword>
<feature type="domain" description="Major facilitator superfamily (MFS) profile" evidence="8">
    <location>
        <begin position="31"/>
        <end position="414"/>
    </location>
</feature>
<dbReference type="InterPro" id="IPR036259">
    <property type="entry name" value="MFS_trans_sf"/>
</dbReference>
<feature type="transmembrane region" description="Helical" evidence="7">
    <location>
        <begin position="267"/>
        <end position="286"/>
    </location>
</feature>
<proteinExistence type="inferred from homology"/>
<dbReference type="InterPro" id="IPR011701">
    <property type="entry name" value="MFS"/>
</dbReference>
<dbReference type="PANTHER" id="PTHR23506">
    <property type="entry name" value="GH10249P"/>
    <property type="match status" value="1"/>
</dbReference>
<feature type="transmembrane region" description="Helical" evidence="7">
    <location>
        <begin position="228"/>
        <end position="247"/>
    </location>
</feature>
<dbReference type="InterPro" id="IPR001958">
    <property type="entry name" value="Tet-R_TetA/multi-R_MdtG-like"/>
</dbReference>
<comment type="similarity">
    <text evidence="2">Belongs to the major facilitator superfamily. TCR/Tet family.</text>
</comment>
<keyword evidence="4 7" id="KW-0812">Transmembrane</keyword>
<dbReference type="PROSITE" id="PS50850">
    <property type="entry name" value="MFS"/>
    <property type="match status" value="1"/>
</dbReference>
<evidence type="ECO:0000256" key="2">
    <source>
        <dbReference type="ARBA" id="ARBA00007520"/>
    </source>
</evidence>
<dbReference type="Pfam" id="PF07690">
    <property type="entry name" value="MFS_1"/>
    <property type="match status" value="1"/>
</dbReference>
<dbReference type="InterPro" id="IPR050930">
    <property type="entry name" value="MFS_Vesicular_Transporter"/>
</dbReference>
<dbReference type="PRINTS" id="PR01035">
    <property type="entry name" value="TCRTETA"/>
</dbReference>
<dbReference type="InterPro" id="IPR020846">
    <property type="entry name" value="MFS_dom"/>
</dbReference>
<dbReference type="EMBL" id="BNJK01000002">
    <property type="protein sequence ID" value="GHP00028.1"/>
    <property type="molecule type" value="Genomic_DNA"/>
</dbReference>
<dbReference type="SUPFAM" id="SSF103473">
    <property type="entry name" value="MFS general substrate transporter"/>
    <property type="match status" value="1"/>
</dbReference>
<evidence type="ECO:0000256" key="5">
    <source>
        <dbReference type="ARBA" id="ARBA00022989"/>
    </source>
</evidence>
<evidence type="ECO:0000259" key="8">
    <source>
        <dbReference type="PROSITE" id="PS50850"/>
    </source>
</evidence>
<dbReference type="GO" id="GO:0005886">
    <property type="term" value="C:plasma membrane"/>
    <property type="evidence" value="ECO:0007669"/>
    <property type="project" value="UniProtKB-SubCell"/>
</dbReference>
<feature type="transmembrane region" description="Helical" evidence="7">
    <location>
        <begin position="121"/>
        <end position="143"/>
    </location>
</feature>
<feature type="transmembrane region" description="Helical" evidence="7">
    <location>
        <begin position="298"/>
        <end position="314"/>
    </location>
</feature>
<evidence type="ECO:0000313" key="10">
    <source>
        <dbReference type="Proteomes" id="UP000597444"/>
    </source>
</evidence>
<dbReference type="PANTHER" id="PTHR23506:SF23">
    <property type="entry name" value="GH10249P"/>
    <property type="match status" value="1"/>
</dbReference>
<feature type="transmembrane region" description="Helical" evidence="7">
    <location>
        <begin position="320"/>
        <end position="337"/>
    </location>
</feature>
<feature type="transmembrane region" description="Helical" evidence="7">
    <location>
        <begin position="358"/>
        <end position="380"/>
    </location>
</feature>
<dbReference type="CDD" id="cd17325">
    <property type="entry name" value="MFS_MdtG_SLC18_like"/>
    <property type="match status" value="1"/>
</dbReference>
<dbReference type="RefSeq" id="WP_220210629.1">
    <property type="nucleotide sequence ID" value="NZ_BNJK01000002.1"/>
</dbReference>
<dbReference type="InterPro" id="IPR005829">
    <property type="entry name" value="Sugar_transporter_CS"/>
</dbReference>
<feature type="transmembrane region" description="Helical" evidence="7">
    <location>
        <begin position="183"/>
        <end position="207"/>
    </location>
</feature>
<dbReference type="GO" id="GO:0022857">
    <property type="term" value="F:transmembrane transporter activity"/>
    <property type="evidence" value="ECO:0007669"/>
    <property type="project" value="InterPro"/>
</dbReference>
<dbReference type="Proteomes" id="UP000597444">
    <property type="component" value="Unassembled WGS sequence"/>
</dbReference>
<evidence type="ECO:0000313" key="9">
    <source>
        <dbReference type="EMBL" id="GHP00028.1"/>
    </source>
</evidence>
<feature type="transmembrane region" description="Helical" evidence="7">
    <location>
        <begin position="386"/>
        <end position="406"/>
    </location>
</feature>
<evidence type="ECO:0000256" key="6">
    <source>
        <dbReference type="ARBA" id="ARBA00023136"/>
    </source>
</evidence>
<evidence type="ECO:0000256" key="7">
    <source>
        <dbReference type="SAM" id="Phobius"/>
    </source>
</evidence>
<feature type="transmembrane region" description="Helical" evidence="7">
    <location>
        <begin position="32"/>
        <end position="56"/>
    </location>
</feature>
<name>A0A8J3N669_9CHLR</name>
<organism evidence="9 10">
    <name type="scientific">Reticulibacter mediterranei</name>
    <dbReference type="NCBI Taxonomy" id="2778369"/>
    <lineage>
        <taxon>Bacteria</taxon>
        <taxon>Bacillati</taxon>
        <taxon>Chloroflexota</taxon>
        <taxon>Ktedonobacteria</taxon>
        <taxon>Ktedonobacterales</taxon>
        <taxon>Reticulibacteraceae</taxon>
        <taxon>Reticulibacter</taxon>
    </lineage>
</organism>
<accession>A0A8J3N669</accession>
<evidence type="ECO:0000256" key="4">
    <source>
        <dbReference type="ARBA" id="ARBA00022692"/>
    </source>
</evidence>
<sequence length="415" mass="44490">MADSQQTRNKTRSILSTISSFSGSPVLRNRTLLAVSLAVFAAYVGIGMVAPVRILYAESRGASLAIIDAMASAFLISNFIFQYPVGWLADRWGRKPVMIAGLLIQAALSALYLPITDPLLFIALRFLEGMASAALLPAARALIVDAVSSDQQGEAFGIFGAFFNAGFLLGPGLGGLLATLGYASAFIGAVLFRLIGVVLVIFLIQGANQNRTVSEKRTTTAAIPYRSLFRLPLIGAYLIAFGDYLYLGFDLTLTPIWLHNNLGATVTFIGFAYMMWAVPNVLLSPVGGRVADKKRRSFLILLCGLAQVPIYLAYGLVNMALLVAVLFAVHGIIYAFMQPAIDSHVASSSDSAIRAQVQGLYTTFGLIGAFVGSSGFTPLYSINFRLPLFTMGITYGLCVLLGGLLIRLAEKRSLQ</sequence>
<feature type="transmembrane region" description="Helical" evidence="7">
    <location>
        <begin position="97"/>
        <end position="115"/>
    </location>
</feature>
<keyword evidence="6 7" id="KW-0472">Membrane</keyword>
<evidence type="ECO:0000256" key="3">
    <source>
        <dbReference type="ARBA" id="ARBA00022448"/>
    </source>
</evidence>
<evidence type="ECO:0000256" key="1">
    <source>
        <dbReference type="ARBA" id="ARBA00004651"/>
    </source>
</evidence>
<reference evidence="9" key="1">
    <citation type="submission" date="2020-10" db="EMBL/GenBank/DDBJ databases">
        <title>Taxonomic study of unclassified bacteria belonging to the class Ktedonobacteria.</title>
        <authorList>
            <person name="Yabe S."/>
            <person name="Wang C.M."/>
            <person name="Zheng Y."/>
            <person name="Sakai Y."/>
            <person name="Cavaletti L."/>
            <person name="Monciardini P."/>
            <person name="Donadio S."/>
        </authorList>
    </citation>
    <scope>NUCLEOTIDE SEQUENCE</scope>
    <source>
        <strain evidence="9">ID150040</strain>
    </source>
</reference>
<comment type="subcellular location">
    <subcellularLocation>
        <location evidence="1">Cell membrane</location>
        <topology evidence="1">Multi-pass membrane protein</topology>
    </subcellularLocation>
</comment>
<dbReference type="PROSITE" id="PS00216">
    <property type="entry name" value="SUGAR_TRANSPORT_1"/>
    <property type="match status" value="1"/>
</dbReference>
<comment type="caution">
    <text evidence="9">The sequence shown here is derived from an EMBL/GenBank/DDBJ whole genome shotgun (WGS) entry which is preliminary data.</text>
</comment>
<dbReference type="AlphaFoldDB" id="A0A8J3N669"/>
<feature type="transmembrane region" description="Helical" evidence="7">
    <location>
        <begin position="62"/>
        <end position="85"/>
    </location>
</feature>
<feature type="transmembrane region" description="Helical" evidence="7">
    <location>
        <begin position="155"/>
        <end position="177"/>
    </location>
</feature>
<dbReference type="Gene3D" id="1.20.1250.20">
    <property type="entry name" value="MFS general substrate transporter like domains"/>
    <property type="match status" value="1"/>
</dbReference>
<keyword evidence="10" id="KW-1185">Reference proteome</keyword>
<keyword evidence="5 7" id="KW-1133">Transmembrane helix</keyword>
<gene>
    <name evidence="9" type="ORF">KSF_100750</name>
</gene>
<protein>
    <submittedName>
        <fullName evidence="9">MFS transporter</fullName>
    </submittedName>
</protein>